<evidence type="ECO:0000256" key="6">
    <source>
        <dbReference type="SAM" id="MobiDB-lite"/>
    </source>
</evidence>
<dbReference type="InParanoid" id="D8SF51"/>
<reference evidence="7 8" key="1">
    <citation type="journal article" date="2011" name="Science">
        <title>The Selaginella genome identifies genetic changes associated with the evolution of vascular plants.</title>
        <authorList>
            <person name="Banks J.A."/>
            <person name="Nishiyama T."/>
            <person name="Hasebe M."/>
            <person name="Bowman J.L."/>
            <person name="Gribskov M."/>
            <person name="dePamphilis C."/>
            <person name="Albert V.A."/>
            <person name="Aono N."/>
            <person name="Aoyama T."/>
            <person name="Ambrose B.A."/>
            <person name="Ashton N.W."/>
            <person name="Axtell M.J."/>
            <person name="Barker E."/>
            <person name="Barker M.S."/>
            <person name="Bennetzen J.L."/>
            <person name="Bonawitz N.D."/>
            <person name="Chapple C."/>
            <person name="Cheng C."/>
            <person name="Correa L.G."/>
            <person name="Dacre M."/>
            <person name="DeBarry J."/>
            <person name="Dreyer I."/>
            <person name="Elias M."/>
            <person name="Engstrom E.M."/>
            <person name="Estelle M."/>
            <person name="Feng L."/>
            <person name="Finet C."/>
            <person name="Floyd S.K."/>
            <person name="Frommer W.B."/>
            <person name="Fujita T."/>
            <person name="Gramzow L."/>
            <person name="Gutensohn M."/>
            <person name="Harholt J."/>
            <person name="Hattori M."/>
            <person name="Heyl A."/>
            <person name="Hirai T."/>
            <person name="Hiwatashi Y."/>
            <person name="Ishikawa M."/>
            <person name="Iwata M."/>
            <person name="Karol K.G."/>
            <person name="Koehler B."/>
            <person name="Kolukisaoglu U."/>
            <person name="Kubo M."/>
            <person name="Kurata T."/>
            <person name="Lalonde S."/>
            <person name="Li K."/>
            <person name="Li Y."/>
            <person name="Litt A."/>
            <person name="Lyons E."/>
            <person name="Manning G."/>
            <person name="Maruyama T."/>
            <person name="Michael T.P."/>
            <person name="Mikami K."/>
            <person name="Miyazaki S."/>
            <person name="Morinaga S."/>
            <person name="Murata T."/>
            <person name="Mueller-Roeber B."/>
            <person name="Nelson D.R."/>
            <person name="Obara M."/>
            <person name="Oguri Y."/>
            <person name="Olmstead R.G."/>
            <person name="Onodera N."/>
            <person name="Petersen B.L."/>
            <person name="Pils B."/>
            <person name="Prigge M."/>
            <person name="Rensing S.A."/>
            <person name="Riano-Pachon D.M."/>
            <person name="Roberts A.W."/>
            <person name="Sato Y."/>
            <person name="Scheller H.V."/>
            <person name="Schulz B."/>
            <person name="Schulz C."/>
            <person name="Shakirov E.V."/>
            <person name="Shibagaki N."/>
            <person name="Shinohara N."/>
            <person name="Shippen D.E."/>
            <person name="Soerensen I."/>
            <person name="Sotooka R."/>
            <person name="Sugimoto N."/>
            <person name="Sugita M."/>
            <person name="Sumikawa N."/>
            <person name="Tanurdzic M."/>
            <person name="Theissen G."/>
            <person name="Ulvskov P."/>
            <person name="Wakazuki S."/>
            <person name="Weng J.K."/>
            <person name="Willats W.W."/>
            <person name="Wipf D."/>
            <person name="Wolf P.G."/>
            <person name="Yang L."/>
            <person name="Zimmer A.D."/>
            <person name="Zhu Q."/>
            <person name="Mitros T."/>
            <person name="Hellsten U."/>
            <person name="Loque D."/>
            <person name="Otillar R."/>
            <person name="Salamov A."/>
            <person name="Schmutz J."/>
            <person name="Shapiro H."/>
            <person name="Lindquist E."/>
            <person name="Lucas S."/>
            <person name="Rokhsar D."/>
            <person name="Grigoriev I.V."/>
        </authorList>
    </citation>
    <scope>NUCLEOTIDE SEQUENCE [LARGE SCALE GENOMIC DNA]</scope>
</reference>
<feature type="coiled-coil region" evidence="5">
    <location>
        <begin position="39"/>
        <end position="66"/>
    </location>
</feature>
<name>D8SF51_SELML</name>
<gene>
    <name evidence="7" type="ORF">SELMODRAFT_115612</name>
</gene>
<keyword evidence="8" id="KW-1185">Reference proteome</keyword>
<dbReference type="KEGG" id="smo:SELMODRAFT_115612"/>
<accession>D8SF51</accession>
<dbReference type="HOGENOM" id="CLU_026883_2_1_1"/>
<organism evidence="8">
    <name type="scientific">Selaginella moellendorffii</name>
    <name type="common">Spikemoss</name>
    <dbReference type="NCBI Taxonomy" id="88036"/>
    <lineage>
        <taxon>Eukaryota</taxon>
        <taxon>Viridiplantae</taxon>
        <taxon>Streptophyta</taxon>
        <taxon>Embryophyta</taxon>
        <taxon>Tracheophyta</taxon>
        <taxon>Lycopodiopsida</taxon>
        <taxon>Selaginellales</taxon>
        <taxon>Selaginellaceae</taxon>
        <taxon>Selaginella</taxon>
    </lineage>
</organism>
<dbReference type="EMBL" id="GL377616">
    <property type="protein sequence ID" value="EFJ16980.1"/>
    <property type="molecule type" value="Genomic_DNA"/>
</dbReference>
<dbReference type="Proteomes" id="UP000001514">
    <property type="component" value="Unassembled WGS sequence"/>
</dbReference>
<feature type="region of interest" description="Disordered" evidence="6">
    <location>
        <begin position="444"/>
        <end position="469"/>
    </location>
</feature>
<evidence type="ECO:0000256" key="2">
    <source>
        <dbReference type="ARBA" id="ARBA00022782"/>
    </source>
</evidence>
<dbReference type="PANTHER" id="PTHR31791">
    <property type="entry name" value="FRIGIDA-LIKE PROTEIN 3-RELATED"/>
    <property type="match status" value="1"/>
</dbReference>
<evidence type="ECO:0000256" key="1">
    <source>
        <dbReference type="ARBA" id="ARBA00008956"/>
    </source>
</evidence>
<dbReference type="InterPro" id="IPR012474">
    <property type="entry name" value="Frigida"/>
</dbReference>
<evidence type="ECO:0000256" key="3">
    <source>
        <dbReference type="ARBA" id="ARBA00023089"/>
    </source>
</evidence>
<dbReference type="eggNOG" id="ENOG502QWA2">
    <property type="taxonomic scope" value="Eukaryota"/>
</dbReference>
<dbReference type="FunCoup" id="D8SF51">
    <property type="interactions" value="2350"/>
</dbReference>
<sequence>MDGRAPDSLGAAIATAVERIGKLQEAFLAVRSLRGSALAVEWSELKEDLSDKEQNLRQRYEQLVAMERDFEARSREIQGNIAKRDAEISDKEDALNRKDRDLAVVEAVENQQQQGKEPGIQPMDTDIVVDYSPAKIPPLKDSSSCDAGTASQDKAAEVRVRPYLKSLCENMDGEGLRKYVIDHKKDMGALRIEMPSALQHASDPARLVLDAIQGYYHPPELDSSSNEVGSSAPANRRACILLLEALSSVLGVDHPEVPLDIKFLVREVAQQWKSNMDIQDGPEGNSLDAQAFLQLLVAYGLSSEYDEEELCKLVLAVARRKQSPALCKALNLSHKIPEIVDHLAADGKQIEALAFAHAFDMMDRLEPVSLLKTYLKDARRNVHNKPGNGPKGQTFPCSLPQVDAVTKELTAVKNVIKCIEDYRLEDDYPSSPLHKRVVLLERTKSERKRTGGSVKGQAKRPRNGGYDRNYFNRPADKFQVFSEVPYSLAPAPAYDARLPATYSTYAPGGVANGRSRTPAGGSYVYAVDGSIYSSNIYGTQSPAPYTSYQIAPGLPPPPPTYQTTFMH</sequence>
<proteinExistence type="inferred from homology"/>
<dbReference type="Gramene" id="EFJ16980">
    <property type="protein sequence ID" value="EFJ16980"/>
    <property type="gene ID" value="SELMODRAFT_115612"/>
</dbReference>
<evidence type="ECO:0000313" key="7">
    <source>
        <dbReference type="EMBL" id="EFJ16980.1"/>
    </source>
</evidence>
<dbReference type="AlphaFoldDB" id="D8SF51"/>
<dbReference type="GO" id="GO:0030154">
    <property type="term" value="P:cell differentiation"/>
    <property type="evidence" value="ECO:0007669"/>
    <property type="project" value="UniProtKB-KW"/>
</dbReference>
<protein>
    <recommendedName>
        <fullName evidence="4">FRIGIDA-like protein</fullName>
    </recommendedName>
</protein>
<keyword evidence="3 4" id="KW-0287">Flowering</keyword>
<dbReference type="PANTHER" id="PTHR31791:SF4">
    <property type="entry name" value="FRIGIDA-LIKE PROTEIN 3"/>
    <property type="match status" value="1"/>
</dbReference>
<keyword evidence="2 4" id="KW-0221">Differentiation</keyword>
<evidence type="ECO:0000256" key="4">
    <source>
        <dbReference type="RuleBase" id="RU364012"/>
    </source>
</evidence>
<keyword evidence="5" id="KW-0175">Coiled coil</keyword>
<comment type="similarity">
    <text evidence="1 4">Belongs to the Frigida family.</text>
</comment>
<evidence type="ECO:0000256" key="5">
    <source>
        <dbReference type="SAM" id="Coils"/>
    </source>
</evidence>
<dbReference type="Pfam" id="PF07899">
    <property type="entry name" value="Frigida"/>
    <property type="match status" value="1"/>
</dbReference>
<keyword evidence="4" id="KW-0217">Developmental protein</keyword>
<evidence type="ECO:0000313" key="8">
    <source>
        <dbReference type="Proteomes" id="UP000001514"/>
    </source>
</evidence>